<reference evidence="1" key="1">
    <citation type="journal article" date="2014" name="Front. Microbiol.">
        <title>High frequency of phylogenetically diverse reductive dehalogenase-homologous genes in deep subseafloor sedimentary metagenomes.</title>
        <authorList>
            <person name="Kawai M."/>
            <person name="Futagami T."/>
            <person name="Toyoda A."/>
            <person name="Takaki Y."/>
            <person name="Nishi S."/>
            <person name="Hori S."/>
            <person name="Arai W."/>
            <person name="Tsubouchi T."/>
            <person name="Morono Y."/>
            <person name="Uchiyama I."/>
            <person name="Ito T."/>
            <person name="Fujiyama A."/>
            <person name="Inagaki F."/>
            <person name="Takami H."/>
        </authorList>
    </citation>
    <scope>NUCLEOTIDE SEQUENCE</scope>
    <source>
        <strain evidence="1">Expedition CK06-06</strain>
    </source>
</reference>
<organism evidence="1">
    <name type="scientific">marine sediment metagenome</name>
    <dbReference type="NCBI Taxonomy" id="412755"/>
    <lineage>
        <taxon>unclassified sequences</taxon>
        <taxon>metagenomes</taxon>
        <taxon>ecological metagenomes</taxon>
    </lineage>
</organism>
<comment type="caution">
    <text evidence="1">The sequence shown here is derived from an EMBL/GenBank/DDBJ whole genome shotgun (WGS) entry which is preliminary data.</text>
</comment>
<sequence>MGFTTYITPAPAPQPTLLERIAALSGANKTAILAAYEIDKTPDVLKHEIAVKKDLIVAINKGVDEIRVLTKAIIREEIVLVEGVYDPVTGDVITEPVYLEAPETIAELKAQVALNFTEIFTSAQVGSIIDKMIAWSEVNASGAPIGTAAVWAVEVVK</sequence>
<protein>
    <submittedName>
        <fullName evidence="1">Uncharacterized protein</fullName>
    </submittedName>
</protein>
<dbReference type="AlphaFoldDB" id="X0X2Q0"/>
<gene>
    <name evidence="1" type="ORF">S01H1_64480</name>
</gene>
<dbReference type="EMBL" id="BARS01042502">
    <property type="protein sequence ID" value="GAG29707.1"/>
    <property type="molecule type" value="Genomic_DNA"/>
</dbReference>
<name>X0X2Q0_9ZZZZ</name>
<accession>X0X2Q0</accession>
<evidence type="ECO:0000313" key="1">
    <source>
        <dbReference type="EMBL" id="GAG29707.1"/>
    </source>
</evidence>
<proteinExistence type="predicted"/>